<dbReference type="PRINTS" id="PR00727">
    <property type="entry name" value="LEADERPTASE"/>
</dbReference>
<comment type="catalytic activity">
    <reaction evidence="3">
        <text>Cleavage of hydrophobic, N-terminal signal or leader sequences from secreted and periplasmic proteins.</text>
        <dbReference type="EC" id="3.4.21.89"/>
    </reaction>
</comment>
<dbReference type="SUPFAM" id="SSF51306">
    <property type="entry name" value="LexA/Signal peptidase"/>
    <property type="match status" value="1"/>
</dbReference>
<comment type="similarity">
    <text evidence="1 3">Belongs to the peptidase S26 family.</text>
</comment>
<keyword evidence="3" id="KW-0378">Hydrolase</keyword>
<evidence type="ECO:0000259" key="4">
    <source>
        <dbReference type="Pfam" id="PF10502"/>
    </source>
</evidence>
<dbReference type="NCBIfam" id="TIGR02227">
    <property type="entry name" value="sigpep_I_bact"/>
    <property type="match status" value="1"/>
</dbReference>
<organism evidence="5 6">
    <name type="scientific">Zunongwangia atlantica 22II14-10F7</name>
    <dbReference type="NCBI Taxonomy" id="1185767"/>
    <lineage>
        <taxon>Bacteria</taxon>
        <taxon>Pseudomonadati</taxon>
        <taxon>Bacteroidota</taxon>
        <taxon>Flavobacteriia</taxon>
        <taxon>Flavobacteriales</taxon>
        <taxon>Flavobacteriaceae</taxon>
        <taxon>Zunongwangia</taxon>
    </lineage>
</organism>
<dbReference type="AlphaFoldDB" id="A0A1Y1T5K5"/>
<gene>
    <name evidence="5" type="ORF">IIF7_07166</name>
</gene>
<dbReference type="GO" id="GO:0004252">
    <property type="term" value="F:serine-type endopeptidase activity"/>
    <property type="evidence" value="ECO:0007669"/>
    <property type="project" value="InterPro"/>
</dbReference>
<dbReference type="PANTHER" id="PTHR43390">
    <property type="entry name" value="SIGNAL PEPTIDASE I"/>
    <property type="match status" value="1"/>
</dbReference>
<feature type="domain" description="Peptidase S26" evidence="4">
    <location>
        <begin position="13"/>
        <end position="223"/>
    </location>
</feature>
<keyword evidence="6" id="KW-1185">Reference proteome</keyword>
<evidence type="ECO:0000313" key="6">
    <source>
        <dbReference type="Proteomes" id="UP000192746"/>
    </source>
</evidence>
<dbReference type="InterPro" id="IPR000223">
    <property type="entry name" value="Pept_S26A_signal_pept_1"/>
</dbReference>
<dbReference type="Proteomes" id="UP000192746">
    <property type="component" value="Unassembled WGS sequence"/>
</dbReference>
<name>A0A1Y1T5K5_9FLAO</name>
<dbReference type="Pfam" id="PF10502">
    <property type="entry name" value="Peptidase_S26"/>
    <property type="match status" value="1"/>
</dbReference>
<accession>A0A1Y1T5K5</accession>
<evidence type="ECO:0000256" key="1">
    <source>
        <dbReference type="ARBA" id="ARBA00009370"/>
    </source>
</evidence>
<comment type="caution">
    <text evidence="5">The sequence shown here is derived from an EMBL/GenBank/DDBJ whole genome shotgun (WGS) entry which is preliminary data.</text>
</comment>
<dbReference type="CDD" id="cd06530">
    <property type="entry name" value="S26_SPase_I"/>
    <property type="match status" value="1"/>
</dbReference>
<dbReference type="EMBL" id="ARYN01000005">
    <property type="protein sequence ID" value="ORL46331.1"/>
    <property type="molecule type" value="Genomic_DNA"/>
</dbReference>
<reference evidence="5 6" key="1">
    <citation type="submission" date="2013-04" db="EMBL/GenBank/DDBJ databases">
        <title>Zunongwangia sp. 22II14-10F7 Genome Sequencing.</title>
        <authorList>
            <person name="Lai Q."/>
            <person name="Shao Z."/>
        </authorList>
    </citation>
    <scope>NUCLEOTIDE SEQUENCE [LARGE SCALE GENOMIC DNA]</scope>
    <source>
        <strain evidence="5 6">22II14-10F7</strain>
    </source>
</reference>
<keyword evidence="3" id="KW-0645">Protease</keyword>
<dbReference type="GO" id="GO:0016020">
    <property type="term" value="C:membrane"/>
    <property type="evidence" value="ECO:0007669"/>
    <property type="project" value="UniProtKB-SubCell"/>
</dbReference>
<evidence type="ECO:0000256" key="2">
    <source>
        <dbReference type="ARBA" id="ARBA00019232"/>
    </source>
</evidence>
<comment type="subcellular location">
    <subcellularLocation>
        <location evidence="3">Membrane</location>
        <topology evidence="3">Single-pass type II membrane protein</topology>
    </subcellularLocation>
</comment>
<dbReference type="GO" id="GO:0009003">
    <property type="term" value="F:signal peptidase activity"/>
    <property type="evidence" value="ECO:0007669"/>
    <property type="project" value="UniProtKB-EC"/>
</dbReference>
<evidence type="ECO:0000256" key="3">
    <source>
        <dbReference type="RuleBase" id="RU362042"/>
    </source>
</evidence>
<dbReference type="GO" id="GO:0006465">
    <property type="term" value="P:signal peptide processing"/>
    <property type="evidence" value="ECO:0007669"/>
    <property type="project" value="InterPro"/>
</dbReference>
<dbReference type="EC" id="3.4.21.89" evidence="3"/>
<dbReference type="InterPro" id="IPR036286">
    <property type="entry name" value="LexA/Signal_pep-like_sf"/>
</dbReference>
<dbReference type="STRING" id="1185767.IIF7_07166"/>
<protein>
    <recommendedName>
        <fullName evidence="2 3">Signal peptidase I</fullName>
        <ecNumber evidence="3">3.4.21.89</ecNumber>
    </recommendedName>
</protein>
<dbReference type="RefSeq" id="WP_245801569.1">
    <property type="nucleotide sequence ID" value="NZ_ARYN01000005.1"/>
</dbReference>
<evidence type="ECO:0000313" key="5">
    <source>
        <dbReference type="EMBL" id="ORL46331.1"/>
    </source>
</evidence>
<proteinExistence type="inferred from homology"/>
<dbReference type="PANTHER" id="PTHR43390:SF1">
    <property type="entry name" value="CHLOROPLAST PROCESSING PEPTIDASE"/>
    <property type="match status" value="1"/>
</dbReference>
<dbReference type="Gene3D" id="2.10.109.10">
    <property type="entry name" value="Umud Fragment, subunit A"/>
    <property type="match status" value="2"/>
</dbReference>
<dbReference type="InterPro" id="IPR019533">
    <property type="entry name" value="Peptidase_S26"/>
</dbReference>
<sequence>MKKKLLITGSILLAIFLIYNALGQSGIFKVFHNSSVANDPNLKMGKYFVSSNLITPKNGDFVSYLHHDENFGAHFRVHRLTGKQGDTIELKGGVLFINGKNLDKGINFIHNYHLSIEKYESLPKSIAYNEFGYASKINDSTYKIMIDDNFAREIGVSDQKVVLNQTEVDKRIQNIYNANWNKDYFGPIIVPEGKAFVLGDNRDNSEDSRYFGFIELKNIKGTVIY</sequence>